<dbReference type="AlphaFoldDB" id="A0A5B7DRT9"/>
<reference evidence="2 3" key="1">
    <citation type="submission" date="2019-05" db="EMBL/GenBank/DDBJ databases">
        <title>Another draft genome of Portunus trituberculatus and its Hox gene families provides insights of decapod evolution.</title>
        <authorList>
            <person name="Jeong J.-H."/>
            <person name="Song I."/>
            <person name="Kim S."/>
            <person name="Choi T."/>
            <person name="Kim D."/>
            <person name="Ryu S."/>
            <person name="Kim W."/>
        </authorList>
    </citation>
    <scope>NUCLEOTIDE SEQUENCE [LARGE SCALE GENOMIC DNA]</scope>
    <source>
        <tissue evidence="2">Muscle</tissue>
    </source>
</reference>
<dbReference type="EMBL" id="VSRR010001324">
    <property type="protein sequence ID" value="MPC24392.1"/>
    <property type="molecule type" value="Genomic_DNA"/>
</dbReference>
<evidence type="ECO:0000313" key="2">
    <source>
        <dbReference type="EMBL" id="MPC24392.1"/>
    </source>
</evidence>
<comment type="caution">
    <text evidence="2">The sequence shown here is derived from an EMBL/GenBank/DDBJ whole genome shotgun (WGS) entry which is preliminary data.</text>
</comment>
<protein>
    <submittedName>
        <fullName evidence="2">Uncharacterized protein</fullName>
    </submittedName>
</protein>
<dbReference type="Proteomes" id="UP000324222">
    <property type="component" value="Unassembled WGS sequence"/>
</dbReference>
<gene>
    <name evidence="2" type="ORF">E2C01_017473</name>
</gene>
<feature type="compositionally biased region" description="Low complexity" evidence="1">
    <location>
        <begin position="70"/>
        <end position="81"/>
    </location>
</feature>
<name>A0A5B7DRT9_PORTR</name>
<feature type="region of interest" description="Disordered" evidence="1">
    <location>
        <begin position="63"/>
        <end position="82"/>
    </location>
</feature>
<sequence length="127" mass="14447">MNRVIKQDIEETNYILVSMDRWDEEPDHQHARINFTAVVGGKVEVVVLFSVVYESSIGPQLHHRQHYNPTTTTTNNNNNNNASLNTHHPSFSFPQTLISSPKRSSHLPFHNLSLIFSPDIPLPPLNP</sequence>
<organism evidence="2 3">
    <name type="scientific">Portunus trituberculatus</name>
    <name type="common">Swimming crab</name>
    <name type="synonym">Neptunus trituberculatus</name>
    <dbReference type="NCBI Taxonomy" id="210409"/>
    <lineage>
        <taxon>Eukaryota</taxon>
        <taxon>Metazoa</taxon>
        <taxon>Ecdysozoa</taxon>
        <taxon>Arthropoda</taxon>
        <taxon>Crustacea</taxon>
        <taxon>Multicrustacea</taxon>
        <taxon>Malacostraca</taxon>
        <taxon>Eumalacostraca</taxon>
        <taxon>Eucarida</taxon>
        <taxon>Decapoda</taxon>
        <taxon>Pleocyemata</taxon>
        <taxon>Brachyura</taxon>
        <taxon>Eubrachyura</taxon>
        <taxon>Portunoidea</taxon>
        <taxon>Portunidae</taxon>
        <taxon>Portuninae</taxon>
        <taxon>Portunus</taxon>
    </lineage>
</organism>
<evidence type="ECO:0000256" key="1">
    <source>
        <dbReference type="SAM" id="MobiDB-lite"/>
    </source>
</evidence>
<keyword evidence="3" id="KW-1185">Reference proteome</keyword>
<proteinExistence type="predicted"/>
<evidence type="ECO:0000313" key="3">
    <source>
        <dbReference type="Proteomes" id="UP000324222"/>
    </source>
</evidence>
<accession>A0A5B7DRT9</accession>